<dbReference type="InterPro" id="IPR017871">
    <property type="entry name" value="ABC_transporter-like_CS"/>
</dbReference>
<sequence length="312" mass="32899">MSAVSGSAGALEVRDLVVRYQGQAAVDGLDLDLAPGQVLALLGPNGAGKTTTVEVCEGLRDRDSGQVRVLGTDPAGAPDALRARMGVMPQGGGAYPGVRVREMVGLVAACSAHPLDPDWLVETLGLGACARKPYKRLSVGQQQRLALACAVVGRPELVFLDEPTASLDPQGRRLVWDLVRALRADGVAVLLTTHLMQEAETLADHIVIIDHGRSVAEGSPDTLTAAGADRELRFRAAAGMDLRLLADALPEGCTVSEPTPGSYLVEGSIDPQVLSTVTSWCARQGVLADDLRVARRSLEDVFLELTGRELRS</sequence>
<evidence type="ECO:0000256" key="2">
    <source>
        <dbReference type="ARBA" id="ARBA00022448"/>
    </source>
</evidence>
<keyword evidence="8" id="KW-1185">Reference proteome</keyword>
<accession>A0ABU8LY70</accession>
<keyword evidence="2" id="KW-0813">Transport</keyword>
<name>A0ABU8LY70_9PSEU</name>
<dbReference type="Proteomes" id="UP001369736">
    <property type="component" value="Unassembled WGS sequence"/>
</dbReference>
<dbReference type="PANTHER" id="PTHR42711">
    <property type="entry name" value="ABC TRANSPORTER ATP-BINDING PROTEIN"/>
    <property type="match status" value="1"/>
</dbReference>
<dbReference type="PANTHER" id="PTHR42711:SF16">
    <property type="entry name" value="ABC TRANSPORTER ATP-BINDING PROTEIN"/>
    <property type="match status" value="1"/>
</dbReference>
<reference evidence="7 8" key="1">
    <citation type="submission" date="2024-03" db="EMBL/GenBank/DDBJ databases">
        <title>Actinomycetospora sp. OC33-EN07, a novel actinomycete isolated from wild orchid (Aerides multiflora).</title>
        <authorList>
            <person name="Suriyachadkun C."/>
        </authorList>
    </citation>
    <scope>NUCLEOTIDE SEQUENCE [LARGE SCALE GENOMIC DNA]</scope>
    <source>
        <strain evidence="7 8">OC33-EN07</strain>
    </source>
</reference>
<evidence type="ECO:0000259" key="6">
    <source>
        <dbReference type="PROSITE" id="PS50893"/>
    </source>
</evidence>
<keyword evidence="3" id="KW-0547">Nucleotide-binding</keyword>
<dbReference type="GO" id="GO:0005524">
    <property type="term" value="F:ATP binding"/>
    <property type="evidence" value="ECO:0007669"/>
    <property type="project" value="UniProtKB-KW"/>
</dbReference>
<gene>
    <name evidence="7" type="ORF">WCD58_00840</name>
</gene>
<dbReference type="Pfam" id="PF00005">
    <property type="entry name" value="ABC_tran"/>
    <property type="match status" value="1"/>
</dbReference>
<dbReference type="SMART" id="SM00382">
    <property type="entry name" value="AAA"/>
    <property type="match status" value="1"/>
</dbReference>
<protein>
    <submittedName>
        <fullName evidence="7">ABC transporter ATP-binding protein</fullName>
    </submittedName>
</protein>
<dbReference type="InterPro" id="IPR003439">
    <property type="entry name" value="ABC_transporter-like_ATP-bd"/>
</dbReference>
<evidence type="ECO:0000256" key="4">
    <source>
        <dbReference type="ARBA" id="ARBA00022840"/>
    </source>
</evidence>
<evidence type="ECO:0000256" key="5">
    <source>
        <dbReference type="ARBA" id="ARBA00023251"/>
    </source>
</evidence>
<dbReference type="SUPFAM" id="SSF52540">
    <property type="entry name" value="P-loop containing nucleoside triphosphate hydrolases"/>
    <property type="match status" value="1"/>
</dbReference>
<organism evidence="7 8">
    <name type="scientific">Actinomycetospora flava</name>
    <dbReference type="NCBI Taxonomy" id="3129232"/>
    <lineage>
        <taxon>Bacteria</taxon>
        <taxon>Bacillati</taxon>
        <taxon>Actinomycetota</taxon>
        <taxon>Actinomycetes</taxon>
        <taxon>Pseudonocardiales</taxon>
        <taxon>Pseudonocardiaceae</taxon>
        <taxon>Actinomycetospora</taxon>
    </lineage>
</organism>
<dbReference type="Gene3D" id="3.40.50.300">
    <property type="entry name" value="P-loop containing nucleotide triphosphate hydrolases"/>
    <property type="match status" value="1"/>
</dbReference>
<evidence type="ECO:0000256" key="1">
    <source>
        <dbReference type="ARBA" id="ARBA00004202"/>
    </source>
</evidence>
<dbReference type="InterPro" id="IPR050763">
    <property type="entry name" value="ABC_transporter_ATP-binding"/>
</dbReference>
<feature type="domain" description="ABC transporter" evidence="6">
    <location>
        <begin position="11"/>
        <end position="236"/>
    </location>
</feature>
<keyword evidence="4 7" id="KW-0067">ATP-binding</keyword>
<dbReference type="EMBL" id="JBBEGM010000001">
    <property type="protein sequence ID" value="MEJ2859677.1"/>
    <property type="molecule type" value="Genomic_DNA"/>
</dbReference>
<keyword evidence="5" id="KW-0046">Antibiotic resistance</keyword>
<comment type="caution">
    <text evidence="7">The sequence shown here is derived from an EMBL/GenBank/DDBJ whole genome shotgun (WGS) entry which is preliminary data.</text>
</comment>
<evidence type="ECO:0000313" key="8">
    <source>
        <dbReference type="Proteomes" id="UP001369736"/>
    </source>
</evidence>
<dbReference type="InterPro" id="IPR003593">
    <property type="entry name" value="AAA+_ATPase"/>
</dbReference>
<dbReference type="CDD" id="cd03230">
    <property type="entry name" value="ABC_DR_subfamily_A"/>
    <property type="match status" value="1"/>
</dbReference>
<dbReference type="InterPro" id="IPR027417">
    <property type="entry name" value="P-loop_NTPase"/>
</dbReference>
<dbReference type="PROSITE" id="PS00211">
    <property type="entry name" value="ABC_TRANSPORTER_1"/>
    <property type="match status" value="1"/>
</dbReference>
<dbReference type="PROSITE" id="PS50893">
    <property type="entry name" value="ABC_TRANSPORTER_2"/>
    <property type="match status" value="1"/>
</dbReference>
<evidence type="ECO:0000313" key="7">
    <source>
        <dbReference type="EMBL" id="MEJ2859677.1"/>
    </source>
</evidence>
<comment type="subcellular location">
    <subcellularLocation>
        <location evidence="1">Cell membrane</location>
        <topology evidence="1">Peripheral membrane protein</topology>
    </subcellularLocation>
</comment>
<proteinExistence type="predicted"/>
<evidence type="ECO:0000256" key="3">
    <source>
        <dbReference type="ARBA" id="ARBA00022741"/>
    </source>
</evidence>